<dbReference type="GO" id="GO:0016491">
    <property type="term" value="F:oxidoreductase activity"/>
    <property type="evidence" value="ECO:0007669"/>
    <property type="project" value="UniProtKB-KW"/>
</dbReference>
<dbReference type="SUPFAM" id="SSF51430">
    <property type="entry name" value="NAD(P)-linked oxidoreductase"/>
    <property type="match status" value="1"/>
</dbReference>
<dbReference type="InterPro" id="IPR036812">
    <property type="entry name" value="NAD(P)_OxRdtase_dom_sf"/>
</dbReference>
<dbReference type="EMBL" id="CABVHU010000006">
    <property type="protein sequence ID" value="VVO03462.1"/>
    <property type="molecule type" value="Genomic_DNA"/>
</dbReference>
<feature type="domain" description="NADP-dependent oxidoreductase" evidence="2">
    <location>
        <begin position="15"/>
        <end position="319"/>
    </location>
</feature>
<dbReference type="RefSeq" id="WP_150798407.1">
    <property type="nucleotide sequence ID" value="NZ_CABVHU010000006.1"/>
</dbReference>
<dbReference type="Proteomes" id="UP000409037">
    <property type="component" value="Unassembled WGS sequence"/>
</dbReference>
<dbReference type="FunFam" id="3.20.20.100:FF:000004">
    <property type="entry name" value="Oxidoreductase, aldo/keto reductase"/>
    <property type="match status" value="1"/>
</dbReference>
<dbReference type="CDD" id="cd19079">
    <property type="entry name" value="AKR_EcYajO-like"/>
    <property type="match status" value="1"/>
</dbReference>
<evidence type="ECO:0000256" key="1">
    <source>
        <dbReference type="ARBA" id="ARBA00023002"/>
    </source>
</evidence>
<keyword evidence="1 3" id="KW-0560">Oxidoreductase</keyword>
<dbReference type="InterPro" id="IPR020471">
    <property type="entry name" value="AKR"/>
</dbReference>
<name>A0A5E7D7N6_PSEFL</name>
<sequence length="347" mass="39081">MKYRRLGRTGLKVSPLCLGMMSYGSPAWQPWVLEKSAARSFVKQALDGGINFFDTSDFYSYGLSEEALADATHGLVRREELVISTKVGMPMSNLPNEQGNSRKRIREGIDASLKRLKTDYVDLYLLHKWDSETPIEESIDAMEELVKAGKILYHGVSNFRTHQIAGAQAHLRSRNEGSGLAAMQLQYNLVYREEERETLPYCGENGIGVMVYSPLARGWLIGGDQNVSELTQRERTRVQQDVKGQALYGSEGDFEVRIRLHELAKQRGIPPSRIAMAWILARPQVSTILCGALEPHHLAESIAALDVVLSPEDMKYIEEPYRPGPLRTAGYKEILEQQKKMQRIGVE</sequence>
<dbReference type="PANTHER" id="PTHR43364">
    <property type="entry name" value="NADH-SPECIFIC METHYLGLYOXAL REDUCTASE-RELATED"/>
    <property type="match status" value="1"/>
</dbReference>
<dbReference type="PANTHER" id="PTHR43364:SF4">
    <property type="entry name" value="NAD(P)-LINKED OXIDOREDUCTASE SUPERFAMILY PROTEIN"/>
    <property type="match status" value="1"/>
</dbReference>
<dbReference type="Gene3D" id="3.20.20.100">
    <property type="entry name" value="NADP-dependent oxidoreductase domain"/>
    <property type="match status" value="1"/>
</dbReference>
<dbReference type="InterPro" id="IPR050523">
    <property type="entry name" value="AKR_Detox_Biosynth"/>
</dbReference>
<dbReference type="OrthoDB" id="9772407at2"/>
<evidence type="ECO:0000259" key="2">
    <source>
        <dbReference type="Pfam" id="PF00248"/>
    </source>
</evidence>
<accession>A0A5E7D7N6</accession>
<dbReference type="EC" id="1.1.1.-" evidence="3"/>
<evidence type="ECO:0000313" key="3">
    <source>
        <dbReference type="EMBL" id="VVO03462.1"/>
    </source>
</evidence>
<organism evidence="3 4">
    <name type="scientific">Pseudomonas fluorescens</name>
    <dbReference type="NCBI Taxonomy" id="294"/>
    <lineage>
        <taxon>Bacteria</taxon>
        <taxon>Pseudomonadati</taxon>
        <taxon>Pseudomonadota</taxon>
        <taxon>Gammaproteobacteria</taxon>
        <taxon>Pseudomonadales</taxon>
        <taxon>Pseudomonadaceae</taxon>
        <taxon>Pseudomonas</taxon>
    </lineage>
</organism>
<dbReference type="Pfam" id="PF00248">
    <property type="entry name" value="Aldo_ket_red"/>
    <property type="match status" value="1"/>
</dbReference>
<reference evidence="3 4" key="1">
    <citation type="submission" date="2019-09" db="EMBL/GenBank/DDBJ databases">
        <authorList>
            <person name="Chandra G."/>
            <person name="Truman W A."/>
        </authorList>
    </citation>
    <scope>NUCLEOTIDE SEQUENCE [LARGE SCALE GENOMIC DNA]</scope>
    <source>
        <strain evidence="3">PS833</strain>
    </source>
</reference>
<gene>
    <name evidence="3" type="primary">iolS</name>
    <name evidence="3" type="ORF">PS833_02849</name>
</gene>
<protein>
    <submittedName>
        <fullName evidence="3">Aldo-keto reductase IolS</fullName>
        <ecNumber evidence="3">1.1.1.-</ecNumber>
    </submittedName>
</protein>
<dbReference type="PRINTS" id="PR00069">
    <property type="entry name" value="ALDKETRDTASE"/>
</dbReference>
<dbReference type="InterPro" id="IPR023210">
    <property type="entry name" value="NADP_OxRdtase_dom"/>
</dbReference>
<dbReference type="GO" id="GO:0005829">
    <property type="term" value="C:cytosol"/>
    <property type="evidence" value="ECO:0007669"/>
    <property type="project" value="TreeGrafter"/>
</dbReference>
<evidence type="ECO:0000313" key="4">
    <source>
        <dbReference type="Proteomes" id="UP000409037"/>
    </source>
</evidence>
<proteinExistence type="predicted"/>
<dbReference type="AlphaFoldDB" id="A0A5E7D7N6"/>